<proteinExistence type="predicted"/>
<accession>A0AAU8DR40</accession>
<dbReference type="AlphaFoldDB" id="A0AAU8DR40"/>
<name>A0AAU8DR40_9ACTN</name>
<gene>
    <name evidence="1" type="ORF">ABLG96_04960</name>
</gene>
<sequence length="68" mass="7553">MNRPSTLSLSTERSRALRAARRRRRAIAHDVATYNTPAERSELLDMAKRAEAGGHRADAAVLQDLLLP</sequence>
<protein>
    <submittedName>
        <fullName evidence="1">Uncharacterized protein</fullName>
    </submittedName>
</protein>
<dbReference type="RefSeq" id="WP_353650289.1">
    <property type="nucleotide sequence ID" value="NZ_CP159218.1"/>
</dbReference>
<evidence type="ECO:0000313" key="1">
    <source>
        <dbReference type="EMBL" id="XCG64676.1"/>
    </source>
</evidence>
<organism evidence="1">
    <name type="scientific">Nakamurella sp. A5-74</name>
    <dbReference type="NCBI Taxonomy" id="3158264"/>
    <lineage>
        <taxon>Bacteria</taxon>
        <taxon>Bacillati</taxon>
        <taxon>Actinomycetota</taxon>
        <taxon>Actinomycetes</taxon>
        <taxon>Nakamurellales</taxon>
        <taxon>Nakamurellaceae</taxon>
        <taxon>Nakamurella</taxon>
    </lineage>
</organism>
<dbReference type="EMBL" id="CP159218">
    <property type="protein sequence ID" value="XCG64676.1"/>
    <property type="molecule type" value="Genomic_DNA"/>
</dbReference>
<reference evidence="1" key="1">
    <citation type="submission" date="2024-05" db="EMBL/GenBank/DDBJ databases">
        <authorList>
            <person name="Cai S.Y."/>
            <person name="Jin L.M."/>
            <person name="Li H.R."/>
        </authorList>
    </citation>
    <scope>NUCLEOTIDE SEQUENCE</scope>
    <source>
        <strain evidence="1">A5-74</strain>
    </source>
</reference>